<reference evidence="3" key="1">
    <citation type="submission" date="2021-11" db="EMBL/GenBank/DDBJ databases">
        <authorList>
            <person name="Islam A."/>
            <person name="Islam S."/>
            <person name="Flora M.S."/>
            <person name="Rahman M."/>
            <person name="Ziaur R.M."/>
            <person name="Epstein J.H."/>
            <person name="Hassan M."/>
            <person name="Klassen M."/>
            <person name="Woodard K."/>
            <person name="Webb A."/>
            <person name="Webby R.J."/>
            <person name="El Zowalaty M.E."/>
        </authorList>
    </citation>
    <scope>NUCLEOTIDE SEQUENCE</scope>
    <source>
        <strain evidence="3">Pbs3</strain>
    </source>
</reference>
<dbReference type="InterPro" id="IPR009057">
    <property type="entry name" value="Homeodomain-like_sf"/>
</dbReference>
<keyword evidence="1" id="KW-0238">DNA-binding</keyword>
<dbReference type="SUPFAM" id="SSF46689">
    <property type="entry name" value="Homeodomain-like"/>
    <property type="match status" value="1"/>
</dbReference>
<feature type="domain" description="HTH CENPB-type" evidence="2">
    <location>
        <begin position="93"/>
        <end position="166"/>
    </location>
</feature>
<dbReference type="GO" id="GO:0003677">
    <property type="term" value="F:DNA binding"/>
    <property type="evidence" value="ECO:0007669"/>
    <property type="project" value="UniProtKB-KW"/>
</dbReference>
<gene>
    <name evidence="3" type="ORF">PBS003_LOCUS715</name>
</gene>
<evidence type="ECO:0000313" key="3">
    <source>
        <dbReference type="EMBL" id="CAH0473840.1"/>
    </source>
</evidence>
<comment type="caution">
    <text evidence="3">The sequence shown here is derived from an EMBL/GenBank/DDBJ whole genome shotgun (WGS) entry which is preliminary data.</text>
</comment>
<name>A0AAU9KKK7_9STRA</name>
<dbReference type="EMBL" id="CAKKTJ010000088">
    <property type="protein sequence ID" value="CAH0473840.1"/>
    <property type="molecule type" value="Genomic_DNA"/>
</dbReference>
<dbReference type="AlphaFoldDB" id="A0AAU9KKK7"/>
<dbReference type="PROSITE" id="PS51253">
    <property type="entry name" value="HTH_CENPB"/>
    <property type="match status" value="1"/>
</dbReference>
<evidence type="ECO:0000256" key="1">
    <source>
        <dbReference type="ARBA" id="ARBA00023125"/>
    </source>
</evidence>
<proteinExistence type="predicted"/>
<evidence type="ECO:0000259" key="2">
    <source>
        <dbReference type="PROSITE" id="PS51253"/>
    </source>
</evidence>
<dbReference type="Proteomes" id="UP001160483">
    <property type="component" value="Unassembled WGS sequence"/>
</dbReference>
<accession>A0AAU9KKK7</accession>
<protein>
    <recommendedName>
        <fullName evidence="2">HTH CENPB-type domain-containing protein</fullName>
    </recommendedName>
</protein>
<dbReference type="InterPro" id="IPR006600">
    <property type="entry name" value="HTH_CenpB_DNA-bd_dom"/>
</dbReference>
<organism evidence="3 4">
    <name type="scientific">Peronospora belbahrii</name>
    <dbReference type="NCBI Taxonomy" id="622444"/>
    <lineage>
        <taxon>Eukaryota</taxon>
        <taxon>Sar</taxon>
        <taxon>Stramenopiles</taxon>
        <taxon>Oomycota</taxon>
        <taxon>Peronosporomycetes</taxon>
        <taxon>Peronosporales</taxon>
        <taxon>Peronosporaceae</taxon>
        <taxon>Peronospora</taxon>
    </lineage>
</organism>
<dbReference type="Gene3D" id="1.10.10.60">
    <property type="entry name" value="Homeodomain-like"/>
    <property type="match status" value="1"/>
</dbReference>
<dbReference type="Pfam" id="PF03221">
    <property type="entry name" value="HTH_Tnp_Tc5"/>
    <property type="match status" value="1"/>
</dbReference>
<sequence>MPGRPRVVRATDTVAEPVTRVIRREAVSYVRKLEIIAHYETHKNLDETMAFFYPDIPVSQARVKKQLIMRWRRERSKIAAICASGGGIKTNDRRFGMGATLSTEAEQRIVDWMQEKHAAGHVVSAKELTERAIQEAEEDHLHPECFKASWTWRQLFLRRHGFIQRAQWRQKYAGDISS</sequence>
<evidence type="ECO:0000313" key="4">
    <source>
        <dbReference type="Proteomes" id="UP001160483"/>
    </source>
</evidence>